<feature type="transmembrane region" description="Helical" evidence="1">
    <location>
        <begin position="88"/>
        <end position="108"/>
    </location>
</feature>
<keyword evidence="1" id="KW-1133">Transmembrane helix</keyword>
<dbReference type="RefSeq" id="WP_336351318.1">
    <property type="nucleotide sequence ID" value="NZ_JAZAQL010000003.1"/>
</dbReference>
<feature type="transmembrane region" description="Helical" evidence="1">
    <location>
        <begin position="167"/>
        <end position="186"/>
    </location>
</feature>
<evidence type="ECO:0000256" key="1">
    <source>
        <dbReference type="SAM" id="Phobius"/>
    </source>
</evidence>
<accession>A0ABD5VH47</accession>
<keyword evidence="1" id="KW-0472">Membrane</keyword>
<gene>
    <name evidence="2" type="ORF">ACFQGB_15995</name>
</gene>
<dbReference type="AlphaFoldDB" id="A0ABD5VH47"/>
<evidence type="ECO:0000313" key="3">
    <source>
        <dbReference type="Proteomes" id="UP001596395"/>
    </source>
</evidence>
<protein>
    <recommendedName>
        <fullName evidence="4">4-hydroxybenzoate polyprenyltransferase</fullName>
    </recommendedName>
</protein>
<dbReference type="EMBL" id="JBHSXN010000003">
    <property type="protein sequence ID" value="MFC6954366.1"/>
    <property type="molecule type" value="Genomic_DNA"/>
</dbReference>
<feature type="transmembrane region" description="Helical" evidence="1">
    <location>
        <begin position="12"/>
        <end position="35"/>
    </location>
</feature>
<evidence type="ECO:0008006" key="4">
    <source>
        <dbReference type="Google" id="ProtNLM"/>
    </source>
</evidence>
<evidence type="ECO:0000313" key="2">
    <source>
        <dbReference type="EMBL" id="MFC6954366.1"/>
    </source>
</evidence>
<feature type="transmembrane region" description="Helical" evidence="1">
    <location>
        <begin position="224"/>
        <end position="252"/>
    </location>
</feature>
<keyword evidence="3" id="KW-1185">Reference proteome</keyword>
<dbReference type="Proteomes" id="UP001596395">
    <property type="component" value="Unassembled WGS sequence"/>
</dbReference>
<comment type="caution">
    <text evidence="2">The sequence shown here is derived from an EMBL/GenBank/DDBJ whole genome shotgun (WGS) entry which is preliminary data.</text>
</comment>
<feature type="transmembrane region" description="Helical" evidence="1">
    <location>
        <begin position="114"/>
        <end position="131"/>
    </location>
</feature>
<name>A0ABD5VH47_9EURY</name>
<proteinExistence type="predicted"/>
<organism evidence="2 3">
    <name type="scientific">Halorubellus litoreus</name>
    <dbReference type="NCBI Taxonomy" id="755308"/>
    <lineage>
        <taxon>Archaea</taxon>
        <taxon>Methanobacteriati</taxon>
        <taxon>Methanobacteriota</taxon>
        <taxon>Stenosarchaea group</taxon>
        <taxon>Halobacteria</taxon>
        <taxon>Halobacteriales</taxon>
        <taxon>Halorubellaceae</taxon>
        <taxon>Halorubellus</taxon>
    </lineage>
</organism>
<feature type="transmembrane region" description="Helical" evidence="1">
    <location>
        <begin position="41"/>
        <end position="61"/>
    </location>
</feature>
<feature type="transmembrane region" description="Helical" evidence="1">
    <location>
        <begin position="143"/>
        <end position="161"/>
    </location>
</feature>
<sequence>MRGPKYTVSDIYDLVVSCSLYLNVNSVLILVISAVYLGGGYFAAGEGFVTATAVMTLIYVVDRLDVTEEDEINNPGRTALVRKYHAELVGLGVVTFLLFELSLFATVFSPDVTGVATVALAHVPLVVLALYDEIKTVPLPLDSLAVAFTWGYMLVFIFVFISPLSVSVADAAGLFSGWFLIVFAGLEARNAKDVEGDREAGKVTLASRFGCRRTKQAEVALKSLGTLVLVVLSGSPVVLALLACHLGSLWFFGTLETNFRGERDGSGTAST</sequence>
<reference evidence="2 3" key="1">
    <citation type="journal article" date="2019" name="Int. J. Syst. Evol. Microbiol.">
        <title>The Global Catalogue of Microorganisms (GCM) 10K type strain sequencing project: providing services to taxonomists for standard genome sequencing and annotation.</title>
        <authorList>
            <consortium name="The Broad Institute Genomics Platform"/>
            <consortium name="The Broad Institute Genome Sequencing Center for Infectious Disease"/>
            <person name="Wu L."/>
            <person name="Ma J."/>
        </authorList>
    </citation>
    <scope>NUCLEOTIDE SEQUENCE [LARGE SCALE GENOMIC DNA]</scope>
    <source>
        <strain evidence="2 3">GX26</strain>
    </source>
</reference>
<keyword evidence="1" id="KW-0812">Transmembrane</keyword>